<dbReference type="GO" id="GO:0098797">
    <property type="term" value="C:plasma membrane protein complex"/>
    <property type="evidence" value="ECO:0007669"/>
    <property type="project" value="TreeGrafter"/>
</dbReference>
<gene>
    <name evidence="11" type="ORF">HY076_00685</name>
</gene>
<dbReference type="Proteomes" id="UP000807850">
    <property type="component" value="Unassembled WGS sequence"/>
</dbReference>
<dbReference type="NCBIfam" id="TIGR01352">
    <property type="entry name" value="tonB_Cterm"/>
    <property type="match status" value="1"/>
</dbReference>
<evidence type="ECO:0000256" key="9">
    <source>
        <dbReference type="ARBA" id="ARBA00023136"/>
    </source>
</evidence>
<evidence type="ECO:0000256" key="8">
    <source>
        <dbReference type="ARBA" id="ARBA00022989"/>
    </source>
</evidence>
<dbReference type="EMBL" id="JACQAY010000027">
    <property type="protein sequence ID" value="MBI3538776.1"/>
    <property type="molecule type" value="Genomic_DNA"/>
</dbReference>
<dbReference type="PANTHER" id="PTHR33446:SF2">
    <property type="entry name" value="PROTEIN TONB"/>
    <property type="match status" value="1"/>
</dbReference>
<accession>A0A9D6QJ24</accession>
<proteinExistence type="inferred from homology"/>
<keyword evidence="7" id="KW-0653">Protein transport</keyword>
<dbReference type="GO" id="GO:0055085">
    <property type="term" value="P:transmembrane transport"/>
    <property type="evidence" value="ECO:0007669"/>
    <property type="project" value="InterPro"/>
</dbReference>
<evidence type="ECO:0000313" key="12">
    <source>
        <dbReference type="Proteomes" id="UP000807850"/>
    </source>
</evidence>
<sequence length="93" mass="10233">MWSPDVESLPYAEVKVPPSYPQAAIARAVDGTVQVQALVGRDGAVHDAFILHSIPGLNDAALDAVWQWRFRPARDHGEPLAVWVVIPVRFALH</sequence>
<dbReference type="InterPro" id="IPR037682">
    <property type="entry name" value="TonB_C"/>
</dbReference>
<evidence type="ECO:0000256" key="5">
    <source>
        <dbReference type="ARBA" id="ARBA00022519"/>
    </source>
</evidence>
<reference evidence="11" key="1">
    <citation type="submission" date="2020-07" db="EMBL/GenBank/DDBJ databases">
        <title>Huge and variable diversity of episymbiotic CPR bacteria and DPANN archaea in groundwater ecosystems.</title>
        <authorList>
            <person name="He C.Y."/>
            <person name="Keren R."/>
            <person name="Whittaker M."/>
            <person name="Farag I.F."/>
            <person name="Doudna J."/>
            <person name="Cate J.H.D."/>
            <person name="Banfield J.F."/>
        </authorList>
    </citation>
    <scope>NUCLEOTIDE SEQUENCE</scope>
    <source>
        <strain evidence="11">NC_groundwater_928_Pr1_S-0.2um_72_17</strain>
    </source>
</reference>
<keyword evidence="9" id="KW-0472">Membrane</keyword>
<dbReference type="AlphaFoldDB" id="A0A9D6QJ24"/>
<dbReference type="GO" id="GO:0015031">
    <property type="term" value="P:protein transport"/>
    <property type="evidence" value="ECO:0007669"/>
    <property type="project" value="UniProtKB-KW"/>
</dbReference>
<dbReference type="PROSITE" id="PS52015">
    <property type="entry name" value="TONB_CTD"/>
    <property type="match status" value="1"/>
</dbReference>
<dbReference type="PANTHER" id="PTHR33446">
    <property type="entry name" value="PROTEIN TONB-RELATED"/>
    <property type="match status" value="1"/>
</dbReference>
<dbReference type="InterPro" id="IPR051045">
    <property type="entry name" value="TonB-dependent_transducer"/>
</dbReference>
<dbReference type="SUPFAM" id="SSF74653">
    <property type="entry name" value="TolA/TonB C-terminal domain"/>
    <property type="match status" value="1"/>
</dbReference>
<evidence type="ECO:0000313" key="11">
    <source>
        <dbReference type="EMBL" id="MBI3538776.1"/>
    </source>
</evidence>
<dbReference type="Gene3D" id="3.30.1150.10">
    <property type="match status" value="1"/>
</dbReference>
<evidence type="ECO:0000256" key="3">
    <source>
        <dbReference type="ARBA" id="ARBA00022448"/>
    </source>
</evidence>
<keyword evidence="4" id="KW-1003">Cell membrane</keyword>
<evidence type="ECO:0000256" key="2">
    <source>
        <dbReference type="ARBA" id="ARBA00006555"/>
    </source>
</evidence>
<comment type="similarity">
    <text evidence="2">Belongs to the TonB family.</text>
</comment>
<keyword evidence="5" id="KW-0997">Cell inner membrane</keyword>
<keyword evidence="3" id="KW-0813">Transport</keyword>
<dbReference type="InterPro" id="IPR006260">
    <property type="entry name" value="TonB/TolA_C"/>
</dbReference>
<evidence type="ECO:0000256" key="1">
    <source>
        <dbReference type="ARBA" id="ARBA00004383"/>
    </source>
</evidence>
<evidence type="ECO:0000256" key="6">
    <source>
        <dbReference type="ARBA" id="ARBA00022692"/>
    </source>
</evidence>
<keyword evidence="8" id="KW-1133">Transmembrane helix</keyword>
<organism evidence="11 12">
    <name type="scientific">Eiseniibacteriota bacterium</name>
    <dbReference type="NCBI Taxonomy" id="2212470"/>
    <lineage>
        <taxon>Bacteria</taxon>
        <taxon>Candidatus Eiseniibacteriota</taxon>
    </lineage>
</organism>
<keyword evidence="6" id="KW-0812">Transmembrane</keyword>
<dbReference type="GO" id="GO:0031992">
    <property type="term" value="F:energy transducer activity"/>
    <property type="evidence" value="ECO:0007669"/>
    <property type="project" value="TreeGrafter"/>
</dbReference>
<feature type="domain" description="TonB C-terminal" evidence="10">
    <location>
        <begin position="5"/>
        <end position="93"/>
    </location>
</feature>
<evidence type="ECO:0000256" key="7">
    <source>
        <dbReference type="ARBA" id="ARBA00022927"/>
    </source>
</evidence>
<evidence type="ECO:0000259" key="10">
    <source>
        <dbReference type="PROSITE" id="PS52015"/>
    </source>
</evidence>
<comment type="subcellular location">
    <subcellularLocation>
        <location evidence="1">Cell inner membrane</location>
        <topology evidence="1">Single-pass membrane protein</topology>
        <orientation evidence="1">Periplasmic side</orientation>
    </subcellularLocation>
</comment>
<evidence type="ECO:0000256" key="4">
    <source>
        <dbReference type="ARBA" id="ARBA00022475"/>
    </source>
</evidence>
<protein>
    <submittedName>
        <fullName evidence="11">Energy transducer TonB</fullName>
    </submittedName>
</protein>
<comment type="caution">
    <text evidence="11">The sequence shown here is derived from an EMBL/GenBank/DDBJ whole genome shotgun (WGS) entry which is preliminary data.</text>
</comment>
<name>A0A9D6QJ24_UNCEI</name>
<dbReference type="Pfam" id="PF03544">
    <property type="entry name" value="TonB_C"/>
    <property type="match status" value="1"/>
</dbReference>